<evidence type="ECO:0000256" key="2">
    <source>
        <dbReference type="ARBA" id="ARBA00009171"/>
    </source>
</evidence>
<evidence type="ECO:0000313" key="9">
    <source>
        <dbReference type="EMBL" id="OWF52299.1"/>
    </source>
</evidence>
<evidence type="ECO:0000256" key="5">
    <source>
        <dbReference type="ARBA" id="ARBA00023242"/>
    </source>
</evidence>
<dbReference type="GO" id="GO:0008023">
    <property type="term" value="C:transcription elongation factor complex"/>
    <property type="evidence" value="ECO:0007669"/>
    <property type="project" value="InterPro"/>
</dbReference>
<dbReference type="PANTHER" id="PTHR23288">
    <property type="entry name" value="OCCLUDIN AND RNA POLYMERASE II ELONGATION FACTOR ELL"/>
    <property type="match status" value="1"/>
</dbReference>
<keyword evidence="4" id="KW-0804">Transcription</keyword>
<keyword evidence="9" id="KW-0648">Protein biosynthesis</keyword>
<keyword evidence="9" id="KW-0251">Elongation factor</keyword>
<dbReference type="InterPro" id="IPR031176">
    <property type="entry name" value="ELL/occludin"/>
</dbReference>
<dbReference type="SUPFAM" id="SSF144292">
    <property type="entry name" value="occludin/ELL-like"/>
    <property type="match status" value="1"/>
</dbReference>
<keyword evidence="5" id="KW-0539">Nucleus</keyword>
<organism evidence="9 10">
    <name type="scientific">Mizuhopecten yessoensis</name>
    <name type="common">Japanese scallop</name>
    <name type="synonym">Patinopecten yessoensis</name>
    <dbReference type="NCBI Taxonomy" id="6573"/>
    <lineage>
        <taxon>Eukaryota</taxon>
        <taxon>Metazoa</taxon>
        <taxon>Spiralia</taxon>
        <taxon>Lophotrochozoa</taxon>
        <taxon>Mollusca</taxon>
        <taxon>Bivalvia</taxon>
        <taxon>Autobranchia</taxon>
        <taxon>Pteriomorphia</taxon>
        <taxon>Pectinida</taxon>
        <taxon>Pectinoidea</taxon>
        <taxon>Pectinidae</taxon>
        <taxon>Mizuhopecten</taxon>
    </lineage>
</organism>
<name>A0A210QU99_MIZYE</name>
<feature type="region of interest" description="Disordered" evidence="7">
    <location>
        <begin position="209"/>
        <end position="305"/>
    </location>
</feature>
<feature type="compositionally biased region" description="Basic and acidic residues" evidence="7">
    <location>
        <begin position="444"/>
        <end position="461"/>
    </location>
</feature>
<evidence type="ECO:0000259" key="8">
    <source>
        <dbReference type="PROSITE" id="PS51980"/>
    </source>
</evidence>
<protein>
    <submittedName>
        <fullName evidence="9">RNA polymerase II elongation factor ELL</fullName>
    </submittedName>
</protein>
<dbReference type="SUPFAM" id="SSF46785">
    <property type="entry name" value="Winged helix' DNA-binding domain"/>
    <property type="match status" value="1"/>
</dbReference>
<dbReference type="GO" id="GO:0006368">
    <property type="term" value="P:transcription elongation by RNA polymerase II"/>
    <property type="evidence" value="ECO:0007669"/>
    <property type="project" value="InterPro"/>
</dbReference>
<feature type="compositionally biased region" description="Low complexity" evidence="7">
    <location>
        <begin position="263"/>
        <end position="302"/>
    </location>
</feature>
<comment type="caution">
    <text evidence="9">The sequence shown here is derived from an EMBL/GenBank/DDBJ whole genome shotgun (WGS) entry which is preliminary data.</text>
</comment>
<evidence type="ECO:0000256" key="1">
    <source>
        <dbReference type="ARBA" id="ARBA00004123"/>
    </source>
</evidence>
<dbReference type="PROSITE" id="PS51980">
    <property type="entry name" value="OCEL"/>
    <property type="match status" value="1"/>
</dbReference>
<accession>A0A210QU99</accession>
<reference evidence="9 10" key="1">
    <citation type="journal article" date="2017" name="Nat. Ecol. Evol.">
        <title>Scallop genome provides insights into evolution of bilaterian karyotype and development.</title>
        <authorList>
            <person name="Wang S."/>
            <person name="Zhang J."/>
            <person name="Jiao W."/>
            <person name="Li J."/>
            <person name="Xun X."/>
            <person name="Sun Y."/>
            <person name="Guo X."/>
            <person name="Huan P."/>
            <person name="Dong B."/>
            <person name="Zhang L."/>
            <person name="Hu X."/>
            <person name="Sun X."/>
            <person name="Wang J."/>
            <person name="Zhao C."/>
            <person name="Wang Y."/>
            <person name="Wang D."/>
            <person name="Huang X."/>
            <person name="Wang R."/>
            <person name="Lv J."/>
            <person name="Li Y."/>
            <person name="Zhang Z."/>
            <person name="Liu B."/>
            <person name="Lu W."/>
            <person name="Hui Y."/>
            <person name="Liang J."/>
            <person name="Zhou Z."/>
            <person name="Hou R."/>
            <person name="Li X."/>
            <person name="Liu Y."/>
            <person name="Li H."/>
            <person name="Ning X."/>
            <person name="Lin Y."/>
            <person name="Zhao L."/>
            <person name="Xing Q."/>
            <person name="Dou J."/>
            <person name="Li Y."/>
            <person name="Mao J."/>
            <person name="Guo H."/>
            <person name="Dou H."/>
            <person name="Li T."/>
            <person name="Mu C."/>
            <person name="Jiang W."/>
            <person name="Fu Q."/>
            <person name="Fu X."/>
            <person name="Miao Y."/>
            <person name="Liu J."/>
            <person name="Yu Q."/>
            <person name="Li R."/>
            <person name="Liao H."/>
            <person name="Li X."/>
            <person name="Kong Y."/>
            <person name="Jiang Z."/>
            <person name="Chourrout D."/>
            <person name="Li R."/>
            <person name="Bao Z."/>
        </authorList>
    </citation>
    <scope>NUCLEOTIDE SEQUENCE [LARGE SCALE GENOMIC DNA]</scope>
    <source>
        <strain evidence="9 10">PY_sf001</strain>
    </source>
</reference>
<dbReference type="GO" id="GO:0003746">
    <property type="term" value="F:translation elongation factor activity"/>
    <property type="evidence" value="ECO:0007669"/>
    <property type="project" value="UniProtKB-KW"/>
</dbReference>
<evidence type="ECO:0000256" key="4">
    <source>
        <dbReference type="ARBA" id="ARBA00023163"/>
    </source>
</evidence>
<dbReference type="GO" id="GO:0032968">
    <property type="term" value="P:positive regulation of transcription elongation by RNA polymerase II"/>
    <property type="evidence" value="ECO:0007669"/>
    <property type="project" value="TreeGrafter"/>
</dbReference>
<dbReference type="OrthoDB" id="6284217at2759"/>
<comment type="subcellular location">
    <subcellularLocation>
        <location evidence="1">Nucleus</location>
    </subcellularLocation>
</comment>
<evidence type="ECO:0000256" key="7">
    <source>
        <dbReference type="SAM" id="MobiDB-lite"/>
    </source>
</evidence>
<feature type="region of interest" description="Disordered" evidence="7">
    <location>
        <begin position="398"/>
        <end position="472"/>
    </location>
</feature>
<dbReference type="STRING" id="6573.A0A210QU99"/>
<dbReference type="InterPro" id="IPR036390">
    <property type="entry name" value="WH_DNA-bd_sf"/>
</dbReference>
<dbReference type="Pfam" id="PF07303">
    <property type="entry name" value="Occludin_ELL"/>
    <property type="match status" value="1"/>
</dbReference>
<dbReference type="EMBL" id="NEDP02001843">
    <property type="protein sequence ID" value="OWF52299.1"/>
    <property type="molecule type" value="Genomic_DNA"/>
</dbReference>
<dbReference type="PANTHER" id="PTHR23288:SF17">
    <property type="entry name" value="RNA POLYMERASE II ELONGATION FACTOR ELL"/>
    <property type="match status" value="1"/>
</dbReference>
<gene>
    <name evidence="9" type="ORF">KP79_PYT14883</name>
</gene>
<comment type="similarity">
    <text evidence="2 6">Belongs to the ELL/occludin family.</text>
</comment>
<dbReference type="Gene3D" id="1.10.10.2670">
    <property type="entry name" value="E3 ubiquitin-protein ligase"/>
    <property type="match status" value="1"/>
</dbReference>
<feature type="compositionally biased region" description="Polar residues" evidence="7">
    <location>
        <begin position="400"/>
        <end position="420"/>
    </location>
</feature>
<proteinExistence type="inferred from homology"/>
<dbReference type="InterPro" id="IPR019464">
    <property type="entry name" value="ELL_N"/>
</dbReference>
<keyword evidence="3" id="KW-0805">Transcription regulation</keyword>
<evidence type="ECO:0000313" key="10">
    <source>
        <dbReference type="Proteomes" id="UP000242188"/>
    </source>
</evidence>
<feature type="compositionally biased region" description="Polar residues" evidence="7">
    <location>
        <begin position="245"/>
        <end position="262"/>
    </location>
</feature>
<evidence type="ECO:0000256" key="3">
    <source>
        <dbReference type="ARBA" id="ARBA00023015"/>
    </source>
</evidence>
<dbReference type="Proteomes" id="UP000242188">
    <property type="component" value="Unassembled WGS sequence"/>
</dbReference>
<dbReference type="InterPro" id="IPR042065">
    <property type="entry name" value="E3_ELL-like"/>
</dbReference>
<dbReference type="Pfam" id="PF10390">
    <property type="entry name" value="ELL"/>
    <property type="match status" value="1"/>
</dbReference>
<sequence>MEGKVRSVLGKSIFNNMCPLVFHLLVDNFIHFETAPDENPSVIRPNMAALAEGRQYGLSSSISSQEHKTVVQVKLTDSALKSIDEFLKIKAGSAAGQPTIQFTGNTGIICIPSNNASDRARTLQFSLSPLVDSNTSDCAHQPDTKHGNHLNMLGTMSQKIAIHATSDVFVATKQRMNQAIADTNSVCTQEIKPSGRHIGRKIKRVKVGLDLSSKPTPSLTKPTKTAVVSSSHVVPHASSVRPSSLHTASHSISPYQGSHDSMPNSSKVTSSSVSSSSSSPLSHHPSSSLSSSTPSSVPASNKAKPINPAIVGVPIRDRIIHLLALRPYKKPELLLRLKADGILEKDKDTISHVLQQVATFIPRDNKYSLGRSAFSDIRTDWKFYTEADKELVKKKLDNLSPASSPASIQRSPDSLSNSQKRSSESFPDLLPSKKQRISHATAKPKKENKPLIGEVLKRDQHLTVNGQDHSHKKENIDERVQVATSTSDNPDYMNTYHPISTAEQRQRYKQEFNTEYEEYRGLHMNVEKVSKKFMDFEVMLKKAEPGSDNYENLKNKIRKEYKLQKSDVKYIDQKKRFDYLHKKLGFIKQLILEYDRLQTSGDS</sequence>
<dbReference type="GO" id="GO:0000987">
    <property type="term" value="F:cis-regulatory region sequence-specific DNA binding"/>
    <property type="evidence" value="ECO:0007669"/>
    <property type="project" value="TreeGrafter"/>
</dbReference>
<feature type="compositionally biased region" description="Low complexity" evidence="7">
    <location>
        <begin position="211"/>
        <end position="244"/>
    </location>
</feature>
<feature type="domain" description="OCEL" evidence="8">
    <location>
        <begin position="490"/>
        <end position="599"/>
    </location>
</feature>
<dbReference type="GO" id="GO:0042795">
    <property type="term" value="P:snRNA transcription by RNA polymerase II"/>
    <property type="evidence" value="ECO:0007669"/>
    <property type="project" value="TreeGrafter"/>
</dbReference>
<evidence type="ECO:0000256" key="6">
    <source>
        <dbReference type="PROSITE-ProRule" id="PRU01324"/>
    </source>
</evidence>
<dbReference type="AlphaFoldDB" id="A0A210QU99"/>
<keyword evidence="10" id="KW-1185">Reference proteome</keyword>
<dbReference type="Gene3D" id="6.10.140.340">
    <property type="match status" value="1"/>
</dbReference>
<dbReference type="InterPro" id="IPR010844">
    <property type="entry name" value="Occludin_ELL"/>
</dbReference>